<name>A0A4S8ID62_MUSBA</name>
<organism evidence="1 2">
    <name type="scientific">Musa balbisiana</name>
    <name type="common">Banana</name>
    <dbReference type="NCBI Taxonomy" id="52838"/>
    <lineage>
        <taxon>Eukaryota</taxon>
        <taxon>Viridiplantae</taxon>
        <taxon>Streptophyta</taxon>
        <taxon>Embryophyta</taxon>
        <taxon>Tracheophyta</taxon>
        <taxon>Spermatophyta</taxon>
        <taxon>Magnoliopsida</taxon>
        <taxon>Liliopsida</taxon>
        <taxon>Zingiberales</taxon>
        <taxon>Musaceae</taxon>
        <taxon>Musa</taxon>
    </lineage>
</organism>
<gene>
    <name evidence="1" type="ORF">C4D60_Mb02t15070</name>
</gene>
<evidence type="ECO:0000313" key="2">
    <source>
        <dbReference type="Proteomes" id="UP000317650"/>
    </source>
</evidence>
<keyword evidence="2" id="KW-1185">Reference proteome</keyword>
<accession>A0A4S8ID62</accession>
<dbReference type="EMBL" id="PYDT01000011">
    <property type="protein sequence ID" value="THU45172.1"/>
    <property type="molecule type" value="Genomic_DNA"/>
</dbReference>
<sequence length="64" mass="7226">MVSSIVLLSAYQSNESDMSVRERSFDSENLCSINNKMGKLIPQKSTPVLPDQQTQLLRMHQTVT</sequence>
<dbReference type="Proteomes" id="UP000317650">
    <property type="component" value="Chromosome 2"/>
</dbReference>
<evidence type="ECO:0000313" key="1">
    <source>
        <dbReference type="EMBL" id="THU45172.1"/>
    </source>
</evidence>
<dbReference type="AlphaFoldDB" id="A0A4S8ID62"/>
<proteinExistence type="predicted"/>
<reference evidence="1 2" key="1">
    <citation type="journal article" date="2019" name="Nat. Plants">
        <title>Genome sequencing of Musa balbisiana reveals subgenome evolution and function divergence in polyploid bananas.</title>
        <authorList>
            <person name="Yao X."/>
        </authorList>
    </citation>
    <scope>NUCLEOTIDE SEQUENCE [LARGE SCALE GENOMIC DNA]</scope>
    <source>
        <strain evidence="2">cv. DH-PKW</strain>
        <tissue evidence="1">Leaves</tissue>
    </source>
</reference>
<protein>
    <submittedName>
        <fullName evidence="1">Uncharacterized protein</fullName>
    </submittedName>
</protein>
<comment type="caution">
    <text evidence="1">The sequence shown here is derived from an EMBL/GenBank/DDBJ whole genome shotgun (WGS) entry which is preliminary data.</text>
</comment>